<dbReference type="PANTHER" id="PTHR35307:SF6">
    <property type="entry name" value="TRANSMEMBRANE PROTEIN"/>
    <property type="match status" value="1"/>
</dbReference>
<gene>
    <name evidence="2" type="ORF">OSB04_009372</name>
</gene>
<evidence type="ECO:0000256" key="1">
    <source>
        <dbReference type="SAM" id="Phobius"/>
    </source>
</evidence>
<dbReference type="PANTHER" id="PTHR35307">
    <property type="entry name" value="PROTEIN, PUTATIVE-RELATED"/>
    <property type="match status" value="1"/>
</dbReference>
<feature type="transmembrane region" description="Helical" evidence="1">
    <location>
        <begin position="413"/>
        <end position="432"/>
    </location>
</feature>
<keyword evidence="1" id="KW-0472">Membrane</keyword>
<evidence type="ECO:0000313" key="2">
    <source>
        <dbReference type="EMBL" id="KAJ9554758.1"/>
    </source>
</evidence>
<organism evidence="2 3">
    <name type="scientific">Centaurea solstitialis</name>
    <name type="common">yellow star-thistle</name>
    <dbReference type="NCBI Taxonomy" id="347529"/>
    <lineage>
        <taxon>Eukaryota</taxon>
        <taxon>Viridiplantae</taxon>
        <taxon>Streptophyta</taxon>
        <taxon>Embryophyta</taxon>
        <taxon>Tracheophyta</taxon>
        <taxon>Spermatophyta</taxon>
        <taxon>Magnoliopsida</taxon>
        <taxon>eudicotyledons</taxon>
        <taxon>Gunneridae</taxon>
        <taxon>Pentapetalae</taxon>
        <taxon>asterids</taxon>
        <taxon>campanulids</taxon>
        <taxon>Asterales</taxon>
        <taxon>Asteraceae</taxon>
        <taxon>Carduoideae</taxon>
        <taxon>Cardueae</taxon>
        <taxon>Centaureinae</taxon>
        <taxon>Centaurea</taxon>
    </lineage>
</organism>
<evidence type="ECO:0000313" key="3">
    <source>
        <dbReference type="Proteomes" id="UP001172457"/>
    </source>
</evidence>
<dbReference type="EMBL" id="JARYMX010000003">
    <property type="protein sequence ID" value="KAJ9554758.1"/>
    <property type="molecule type" value="Genomic_DNA"/>
</dbReference>
<dbReference type="AlphaFoldDB" id="A0AA38T5J1"/>
<feature type="transmembrane region" description="Helical" evidence="1">
    <location>
        <begin position="121"/>
        <end position="139"/>
    </location>
</feature>
<keyword evidence="1" id="KW-1133">Transmembrane helix</keyword>
<keyword evidence="1" id="KW-0812">Transmembrane</keyword>
<proteinExistence type="predicted"/>
<feature type="transmembrane region" description="Helical" evidence="1">
    <location>
        <begin position="314"/>
        <end position="335"/>
    </location>
</feature>
<feature type="transmembrane region" description="Helical" evidence="1">
    <location>
        <begin position="282"/>
        <end position="302"/>
    </location>
</feature>
<feature type="transmembrane region" description="Helical" evidence="1">
    <location>
        <begin position="80"/>
        <end position="101"/>
    </location>
</feature>
<sequence>MSSYFDRYIQSADQLETHCNCSIHVSYALRGYFDLALKADDQDMYSKPMLWIGIYIAVASLFCILPMVADLIHGFRNRMLWFPCKYFTMNAASLTVIAVATKLPMDLNNSMRGNVDQSAKLGSMAFTCTMMANLLPSLATMDSKELLTNIIALGVLEITLVVNVCIQITTGVVSGEYLPASHFVVSRIVLDPYDFYRPIAIIYVGMLLMMLIIHTCSSLAILKSKQILESKYQLGHQKDQELLQQEERLTVEKLKQHVSNYWTMAGTGSPQFMTACSATSTAAGVICALSTVLHILIMLFVCSDVTDYKSDYKWSTLVILITQFVGVVLGSIAPISRCFASLSFKLSVKWIWNHITVFKVESYWTQKISDWKQSSLPFTFRSRKCKNAIHKLKVLILDFCIGVQKGVVVVCKVIGLVPISIVICVFCCYKWSKAMSKSLGIVLGKRSEHQEQDENLSPYVLQVQDDMEISERTLKGITKSVNRLIKKAEKQRPNNLMKLLERSRGFLGVERYDSLHVLPLLGEGFLDCWSLPLVTLTTIAVSLPNLEKDIVDNLLKSVSEGLVYVKLVEESFNATEDYVISQKAAKTLWLEVDVYQKWLGNRLQKLVPQVSTAQQILEWFRDIAKNMVMEVEGTDIGGRNDDSMCRSISANSMYRITETILLSYHANIEEVSEEELFEQLSSMISDILAACLTNLPQVIARKCHTSVIEKREASVHAAAQLLGETMQIINSLEDRELPSLNPGDMAFIDKWHAYFQHSLP</sequence>
<accession>A0AA38T5J1</accession>
<reference evidence="2" key="1">
    <citation type="submission" date="2023-03" db="EMBL/GenBank/DDBJ databases">
        <title>Chromosome-scale reference genome and RAD-based genetic map of yellow starthistle (Centaurea solstitialis) reveal putative structural variation and QTLs associated with invader traits.</title>
        <authorList>
            <person name="Reatini B."/>
            <person name="Cang F.A."/>
            <person name="Jiang Q."/>
            <person name="Mckibben M.T.W."/>
            <person name="Barker M.S."/>
            <person name="Rieseberg L.H."/>
            <person name="Dlugosch K.M."/>
        </authorList>
    </citation>
    <scope>NUCLEOTIDE SEQUENCE</scope>
    <source>
        <strain evidence="2">CAN-66</strain>
        <tissue evidence="2">Leaf</tissue>
    </source>
</reference>
<feature type="transmembrane region" description="Helical" evidence="1">
    <location>
        <begin position="200"/>
        <end position="222"/>
    </location>
</feature>
<feature type="transmembrane region" description="Helical" evidence="1">
    <location>
        <begin position="146"/>
        <end position="169"/>
    </location>
</feature>
<keyword evidence="3" id="KW-1185">Reference proteome</keyword>
<name>A0AA38T5J1_9ASTR</name>
<comment type="caution">
    <text evidence="2">The sequence shown here is derived from an EMBL/GenBank/DDBJ whole genome shotgun (WGS) entry which is preliminary data.</text>
</comment>
<protein>
    <submittedName>
        <fullName evidence="2">Uncharacterized protein</fullName>
    </submittedName>
</protein>
<dbReference type="Proteomes" id="UP001172457">
    <property type="component" value="Chromosome 3"/>
</dbReference>
<feature type="transmembrane region" description="Helical" evidence="1">
    <location>
        <begin position="49"/>
        <end position="68"/>
    </location>
</feature>